<sequence>MTTAETKRFMTHFIDEVINRKNIAATDQLVATDFLEQVPFPGQGPGREGLKDALQALFTGFPDMHWTVQEQIAEGEKVVTRFSWTGTHAGAFMGIPPTQKQVEVWGVVLDVVRNGLFVESRLLMDTVSLLQQVGVMP</sequence>
<accession>A0A7K1TK53</accession>
<evidence type="ECO:0008006" key="3">
    <source>
        <dbReference type="Google" id="ProtNLM"/>
    </source>
</evidence>
<gene>
    <name evidence="1" type="ORF">GO988_20840</name>
</gene>
<comment type="caution">
    <text evidence="1">The sequence shown here is derived from an EMBL/GenBank/DDBJ whole genome shotgun (WGS) entry which is preliminary data.</text>
</comment>
<dbReference type="GO" id="GO:0030638">
    <property type="term" value="P:polyketide metabolic process"/>
    <property type="evidence" value="ECO:0007669"/>
    <property type="project" value="InterPro"/>
</dbReference>
<dbReference type="Proteomes" id="UP000441336">
    <property type="component" value="Unassembled WGS sequence"/>
</dbReference>
<evidence type="ECO:0000313" key="1">
    <source>
        <dbReference type="EMBL" id="MVN78787.1"/>
    </source>
</evidence>
<dbReference type="InterPro" id="IPR032710">
    <property type="entry name" value="NTF2-like_dom_sf"/>
</dbReference>
<organism evidence="1 2">
    <name type="scientific">Hymenobacter ginkgonis</name>
    <dbReference type="NCBI Taxonomy" id="2682976"/>
    <lineage>
        <taxon>Bacteria</taxon>
        <taxon>Pseudomonadati</taxon>
        <taxon>Bacteroidota</taxon>
        <taxon>Cytophagia</taxon>
        <taxon>Cytophagales</taxon>
        <taxon>Hymenobacteraceae</taxon>
        <taxon>Hymenobacter</taxon>
    </lineage>
</organism>
<dbReference type="SUPFAM" id="SSF54427">
    <property type="entry name" value="NTF2-like"/>
    <property type="match status" value="1"/>
</dbReference>
<evidence type="ECO:0000313" key="2">
    <source>
        <dbReference type="Proteomes" id="UP000441336"/>
    </source>
</evidence>
<keyword evidence="2" id="KW-1185">Reference proteome</keyword>
<proteinExistence type="predicted"/>
<name>A0A7K1TK53_9BACT</name>
<dbReference type="PANTHER" id="PTHR38436:SF1">
    <property type="entry name" value="ESTER CYCLASE"/>
    <property type="match status" value="1"/>
</dbReference>
<reference evidence="1 2" key="1">
    <citation type="submission" date="2019-12" db="EMBL/GenBank/DDBJ databases">
        <title>Hymenobacter sp. HMF4947 Genome sequencing and assembly.</title>
        <authorList>
            <person name="Kang H."/>
            <person name="Cha I."/>
            <person name="Kim H."/>
            <person name="Joh K."/>
        </authorList>
    </citation>
    <scope>NUCLEOTIDE SEQUENCE [LARGE SCALE GENOMIC DNA]</scope>
    <source>
        <strain evidence="1 2">HMF4947</strain>
    </source>
</reference>
<dbReference type="InterPro" id="IPR009959">
    <property type="entry name" value="Cyclase_SnoaL-like"/>
</dbReference>
<protein>
    <recommendedName>
        <fullName evidence="3">Ester cyclase</fullName>
    </recommendedName>
</protein>
<dbReference type="AlphaFoldDB" id="A0A7K1TK53"/>
<dbReference type="Pfam" id="PF07366">
    <property type="entry name" value="SnoaL"/>
    <property type="match status" value="1"/>
</dbReference>
<dbReference type="Gene3D" id="3.10.450.50">
    <property type="match status" value="1"/>
</dbReference>
<dbReference type="EMBL" id="WQKZ01000007">
    <property type="protein sequence ID" value="MVN78787.1"/>
    <property type="molecule type" value="Genomic_DNA"/>
</dbReference>
<dbReference type="PANTHER" id="PTHR38436">
    <property type="entry name" value="POLYKETIDE CYCLASE SNOAL-LIKE DOMAIN"/>
    <property type="match status" value="1"/>
</dbReference>